<sequence length="155" mass="16143">MSPTAVFAAVAIAVVALVVASQAQQPGPSSGMLLRAMADLARCRMTTGVSEAELRQMFQARQVPTSRPGKCLLACMAETYGVMEGGRFRPDNTLRLVDRLMASAPTSAQSAGRRALVQQVVYTCDSQVGGGGGGDACETAAALAECGMRYAPRRG</sequence>
<name>A0AAV7XB26_9NEOP</name>
<dbReference type="AlphaFoldDB" id="A0AAV7XB26"/>
<dbReference type="SUPFAM" id="SSF47565">
    <property type="entry name" value="Insect pheromone/odorant-binding proteins"/>
    <property type="match status" value="1"/>
</dbReference>
<comment type="caution">
    <text evidence="2">The sequence shown here is derived from an EMBL/GenBank/DDBJ whole genome shotgun (WGS) entry which is preliminary data.</text>
</comment>
<dbReference type="Gene3D" id="1.10.238.20">
    <property type="entry name" value="Pheromone/general odorant binding protein domain"/>
    <property type="match status" value="1"/>
</dbReference>
<accession>A0AAV7XB26</accession>
<feature type="chain" id="PRO_5043843575" evidence="1">
    <location>
        <begin position="24"/>
        <end position="155"/>
    </location>
</feature>
<gene>
    <name evidence="2" type="ORF">ONE63_003227</name>
</gene>
<reference evidence="2" key="1">
    <citation type="submission" date="2022-12" db="EMBL/GenBank/DDBJ databases">
        <title>Chromosome-level genome assembly of the bean flower thrips Megalurothrips usitatus.</title>
        <authorList>
            <person name="Ma L."/>
            <person name="Liu Q."/>
            <person name="Li H."/>
            <person name="Cai W."/>
        </authorList>
    </citation>
    <scope>NUCLEOTIDE SEQUENCE</scope>
    <source>
        <strain evidence="2">Cailab_2022a</strain>
    </source>
</reference>
<dbReference type="EMBL" id="JAPTSV010000013">
    <property type="protein sequence ID" value="KAJ1521572.1"/>
    <property type="molecule type" value="Genomic_DNA"/>
</dbReference>
<dbReference type="Proteomes" id="UP001075354">
    <property type="component" value="Chromosome 13"/>
</dbReference>
<protein>
    <submittedName>
        <fullName evidence="2">Uncharacterized protein</fullName>
    </submittedName>
</protein>
<dbReference type="Pfam" id="PF01395">
    <property type="entry name" value="PBP_GOBP"/>
    <property type="match status" value="1"/>
</dbReference>
<dbReference type="CDD" id="cd23992">
    <property type="entry name" value="PBP_GOBP"/>
    <property type="match status" value="1"/>
</dbReference>
<dbReference type="GO" id="GO:0005549">
    <property type="term" value="F:odorant binding"/>
    <property type="evidence" value="ECO:0007669"/>
    <property type="project" value="InterPro"/>
</dbReference>
<keyword evidence="1" id="KW-0732">Signal</keyword>
<dbReference type="InterPro" id="IPR036728">
    <property type="entry name" value="PBP_GOBP_sf"/>
</dbReference>
<feature type="signal peptide" evidence="1">
    <location>
        <begin position="1"/>
        <end position="23"/>
    </location>
</feature>
<evidence type="ECO:0000313" key="2">
    <source>
        <dbReference type="EMBL" id="KAJ1521572.1"/>
    </source>
</evidence>
<evidence type="ECO:0000313" key="3">
    <source>
        <dbReference type="Proteomes" id="UP001075354"/>
    </source>
</evidence>
<dbReference type="InterPro" id="IPR006170">
    <property type="entry name" value="PBP/GOBP"/>
</dbReference>
<keyword evidence="3" id="KW-1185">Reference proteome</keyword>
<evidence type="ECO:0000256" key="1">
    <source>
        <dbReference type="SAM" id="SignalP"/>
    </source>
</evidence>
<organism evidence="2 3">
    <name type="scientific">Megalurothrips usitatus</name>
    <name type="common">bean blossom thrips</name>
    <dbReference type="NCBI Taxonomy" id="439358"/>
    <lineage>
        <taxon>Eukaryota</taxon>
        <taxon>Metazoa</taxon>
        <taxon>Ecdysozoa</taxon>
        <taxon>Arthropoda</taxon>
        <taxon>Hexapoda</taxon>
        <taxon>Insecta</taxon>
        <taxon>Pterygota</taxon>
        <taxon>Neoptera</taxon>
        <taxon>Paraneoptera</taxon>
        <taxon>Thysanoptera</taxon>
        <taxon>Terebrantia</taxon>
        <taxon>Thripoidea</taxon>
        <taxon>Thripidae</taxon>
        <taxon>Megalurothrips</taxon>
    </lineage>
</organism>
<dbReference type="SMART" id="SM00708">
    <property type="entry name" value="PhBP"/>
    <property type="match status" value="1"/>
</dbReference>
<proteinExistence type="predicted"/>